<dbReference type="PROSITE" id="PS01360">
    <property type="entry name" value="ZF_MYND_1"/>
    <property type="match status" value="1"/>
</dbReference>
<keyword evidence="1" id="KW-0479">Metal-binding</keyword>
<dbReference type="GO" id="GO:0008270">
    <property type="term" value="F:zinc ion binding"/>
    <property type="evidence" value="ECO:0007669"/>
    <property type="project" value="UniProtKB-KW"/>
</dbReference>
<evidence type="ECO:0000259" key="4">
    <source>
        <dbReference type="PROSITE" id="PS01360"/>
    </source>
</evidence>
<keyword evidence="2" id="KW-0863">Zinc-finger</keyword>
<evidence type="ECO:0000313" key="6">
    <source>
        <dbReference type="Proteomes" id="UP000531561"/>
    </source>
</evidence>
<feature type="domain" description="MYND-type" evidence="4">
    <location>
        <begin position="84"/>
        <end position="126"/>
    </location>
</feature>
<sequence length="174" mass="19012">MGLRTPLHARTKRSIKAADVAMKECSKVLQIRSSTVAVSDSGDIIIERSPVLSTSSLQLRKHLNLIDSLLGEAKTGSQTSPGNCFNCCRLLNNSGPKYGFACCSHFYFCSLDCKNLAKQYYHDALCGTNILPIYTFSKNKKVLPTCKQGGGHPLQHPLIANRSSHEAAAQDPWS</sequence>
<evidence type="ECO:0000256" key="3">
    <source>
        <dbReference type="ARBA" id="ARBA00022833"/>
    </source>
</evidence>
<dbReference type="GeneID" id="59264551"/>
<dbReference type="OrthoDB" id="438641at2759"/>
<evidence type="ECO:0000313" key="5">
    <source>
        <dbReference type="EMBL" id="KAF5867553.1"/>
    </source>
</evidence>
<name>A0A8H6AHZ1_9HELO</name>
<dbReference type="InterPro" id="IPR002893">
    <property type="entry name" value="Znf_MYND"/>
</dbReference>
<keyword evidence="6" id="KW-1185">Reference proteome</keyword>
<reference evidence="5 6" key="1">
    <citation type="journal article" date="2020" name="Phytopathology">
        <title>A high-quality genome resource of Botrytis fragariae, a new and rapidly spreading fungal pathogen causing strawberry gray mold in the U.S.A.</title>
        <authorList>
            <person name="Wu Y."/>
            <person name="Saski C.A."/>
            <person name="Schnabel G."/>
            <person name="Xiao S."/>
            <person name="Hu M."/>
        </authorList>
    </citation>
    <scope>NUCLEOTIDE SEQUENCE [LARGE SCALE GENOMIC DNA]</scope>
    <source>
        <strain evidence="5 6">BVB16</strain>
    </source>
</reference>
<dbReference type="RefSeq" id="XP_037186502.1">
    <property type="nucleotide sequence ID" value="XM_037340859.1"/>
</dbReference>
<dbReference type="AlphaFoldDB" id="A0A8H6AHZ1"/>
<dbReference type="EMBL" id="JABFCT010000028">
    <property type="protein sequence ID" value="KAF5867553.1"/>
    <property type="molecule type" value="Genomic_DNA"/>
</dbReference>
<keyword evidence="3" id="KW-0862">Zinc</keyword>
<organism evidence="5 6">
    <name type="scientific">Botrytis fragariae</name>
    <dbReference type="NCBI Taxonomy" id="1964551"/>
    <lineage>
        <taxon>Eukaryota</taxon>
        <taxon>Fungi</taxon>
        <taxon>Dikarya</taxon>
        <taxon>Ascomycota</taxon>
        <taxon>Pezizomycotina</taxon>
        <taxon>Leotiomycetes</taxon>
        <taxon>Helotiales</taxon>
        <taxon>Sclerotiniaceae</taxon>
        <taxon>Botrytis</taxon>
    </lineage>
</organism>
<gene>
    <name evidence="5" type="ORF">Bfra_010528</name>
</gene>
<dbReference type="Proteomes" id="UP000531561">
    <property type="component" value="Unassembled WGS sequence"/>
</dbReference>
<proteinExistence type="predicted"/>
<evidence type="ECO:0000256" key="2">
    <source>
        <dbReference type="ARBA" id="ARBA00022771"/>
    </source>
</evidence>
<protein>
    <recommendedName>
        <fullName evidence="4">MYND-type domain-containing protein</fullName>
    </recommendedName>
</protein>
<accession>A0A8H6AHZ1</accession>
<comment type="caution">
    <text evidence="5">The sequence shown here is derived from an EMBL/GenBank/DDBJ whole genome shotgun (WGS) entry which is preliminary data.</text>
</comment>
<evidence type="ECO:0000256" key="1">
    <source>
        <dbReference type="ARBA" id="ARBA00022723"/>
    </source>
</evidence>